<organism evidence="1 2">
    <name type="scientific">Eleutherodactylus coqui</name>
    <name type="common">Puerto Rican coqui</name>
    <dbReference type="NCBI Taxonomy" id="57060"/>
    <lineage>
        <taxon>Eukaryota</taxon>
        <taxon>Metazoa</taxon>
        <taxon>Chordata</taxon>
        <taxon>Craniata</taxon>
        <taxon>Vertebrata</taxon>
        <taxon>Euteleostomi</taxon>
        <taxon>Amphibia</taxon>
        <taxon>Batrachia</taxon>
        <taxon>Anura</taxon>
        <taxon>Neobatrachia</taxon>
        <taxon>Hyloidea</taxon>
        <taxon>Eleutherodactylidae</taxon>
        <taxon>Eleutherodactylinae</taxon>
        <taxon>Eleutherodactylus</taxon>
        <taxon>Eleutherodactylus</taxon>
    </lineage>
</organism>
<sequence length="74" mass="8744">MRREITRSPLCTSIIMIHRRLYREIEPLCSYTYAEKRLAGAGHSCPSCKAETCYPPQCIRFCYVYSFPDQFEKQ</sequence>
<accession>A0A8J6F043</accession>
<comment type="caution">
    <text evidence="1">The sequence shown here is derived from an EMBL/GenBank/DDBJ whole genome shotgun (WGS) entry which is preliminary data.</text>
</comment>
<name>A0A8J6F043_ELECQ</name>
<evidence type="ECO:0000313" key="2">
    <source>
        <dbReference type="Proteomes" id="UP000770717"/>
    </source>
</evidence>
<keyword evidence="2" id="KW-1185">Reference proteome</keyword>
<proteinExistence type="predicted"/>
<dbReference type="AlphaFoldDB" id="A0A8J6F043"/>
<gene>
    <name evidence="1" type="ORF">GDO78_012850</name>
</gene>
<dbReference type="EMBL" id="WNTK01000008">
    <property type="protein sequence ID" value="KAG9479393.1"/>
    <property type="molecule type" value="Genomic_DNA"/>
</dbReference>
<dbReference type="Proteomes" id="UP000770717">
    <property type="component" value="Unassembled WGS sequence"/>
</dbReference>
<protein>
    <submittedName>
        <fullName evidence="1">Uncharacterized protein</fullName>
    </submittedName>
</protein>
<reference evidence="1" key="1">
    <citation type="thesis" date="2020" institute="ProQuest LLC" country="789 East Eisenhower Parkway, Ann Arbor, MI, USA">
        <title>Comparative Genomics and Chromosome Evolution.</title>
        <authorList>
            <person name="Mudd A.B."/>
        </authorList>
    </citation>
    <scope>NUCLEOTIDE SEQUENCE</scope>
    <source>
        <strain evidence="1">HN-11 Male</strain>
        <tissue evidence="1">Kidney and liver</tissue>
    </source>
</reference>
<evidence type="ECO:0000313" key="1">
    <source>
        <dbReference type="EMBL" id="KAG9479393.1"/>
    </source>
</evidence>